<proteinExistence type="predicted"/>
<evidence type="ECO:0000256" key="1">
    <source>
        <dbReference type="SAM" id="MobiDB-lite"/>
    </source>
</evidence>
<keyword evidence="3" id="KW-1185">Reference proteome</keyword>
<evidence type="ECO:0000313" key="3">
    <source>
        <dbReference type="Proteomes" id="UP000235786"/>
    </source>
</evidence>
<dbReference type="Proteomes" id="UP000235786">
    <property type="component" value="Unassembled WGS sequence"/>
</dbReference>
<sequence length="335" mass="39023">MSSRLPPYREDDRTRPSRSRSPRRHPAHSHRERSPHRQHKHKRSPDPTTAPKALPFNSRQLTKRDYEAFKPMFALYLDIQKGKILEEMDETEIKGRWKSFLGKWNRGELSEGWYDPSTLQKAVQSSAEPESKSREEERPRAAGSKRNAEKTSLREDPQESESDEEVGPMLPGQKGRSRGGRMGPSIPRLEDLELKKEMDEEDGLARRDDIRFARKLDRKEQKAALDELVPRAEAGTRERQLEKKKEVNEKMKSFREKSPGAAEVPDAELMGGGDSIEGYKKVKQEFERKKNERELRKEEILRARMAEREERLQEYRTKEEGTMAMLKALAKQRFG</sequence>
<dbReference type="OrthoDB" id="2139939at2759"/>
<feature type="region of interest" description="Disordered" evidence="1">
    <location>
        <begin position="230"/>
        <end position="276"/>
    </location>
</feature>
<feature type="region of interest" description="Disordered" evidence="1">
    <location>
        <begin position="1"/>
        <end position="59"/>
    </location>
</feature>
<feature type="compositionally biased region" description="Basic and acidic residues" evidence="1">
    <location>
        <begin position="230"/>
        <end position="258"/>
    </location>
</feature>
<evidence type="ECO:0000313" key="2">
    <source>
        <dbReference type="EMBL" id="PMD48398.1"/>
    </source>
</evidence>
<dbReference type="PANTHER" id="PTHR34117">
    <property type="entry name" value="STYLE CELL-CYCLE INHIBITOR 1"/>
    <property type="match status" value="1"/>
</dbReference>
<reference evidence="2 3" key="1">
    <citation type="submission" date="2016-04" db="EMBL/GenBank/DDBJ databases">
        <title>A degradative enzymes factory behind the ericoid mycorrhizal symbiosis.</title>
        <authorList>
            <consortium name="DOE Joint Genome Institute"/>
            <person name="Martino E."/>
            <person name="Morin E."/>
            <person name="Grelet G."/>
            <person name="Kuo A."/>
            <person name="Kohler A."/>
            <person name="Daghino S."/>
            <person name="Barry K."/>
            <person name="Choi C."/>
            <person name="Cichocki N."/>
            <person name="Clum A."/>
            <person name="Copeland A."/>
            <person name="Hainaut M."/>
            <person name="Haridas S."/>
            <person name="Labutti K."/>
            <person name="Lindquist E."/>
            <person name="Lipzen A."/>
            <person name="Khouja H.-R."/>
            <person name="Murat C."/>
            <person name="Ohm R."/>
            <person name="Olson A."/>
            <person name="Spatafora J."/>
            <person name="Veneault-Fourrey C."/>
            <person name="Henrissat B."/>
            <person name="Grigoriev I."/>
            <person name="Martin F."/>
            <person name="Perotto S."/>
        </authorList>
    </citation>
    <scope>NUCLEOTIDE SEQUENCE [LARGE SCALE GENOMIC DNA]</scope>
    <source>
        <strain evidence="2 3">F</strain>
    </source>
</reference>
<dbReference type="STRING" id="1149755.A0A2J6SCA2"/>
<gene>
    <name evidence="2" type="ORF">L207DRAFT_414040</name>
</gene>
<dbReference type="EMBL" id="KZ613937">
    <property type="protein sequence ID" value="PMD48398.1"/>
    <property type="molecule type" value="Genomic_DNA"/>
</dbReference>
<dbReference type="PANTHER" id="PTHR34117:SF1">
    <property type="entry name" value="STYLE CELL-CYCLE INHIBITOR 1"/>
    <property type="match status" value="1"/>
</dbReference>
<name>A0A2J6SCA2_HYAVF</name>
<accession>A0A2J6SCA2</accession>
<dbReference type="InterPro" id="IPR044688">
    <property type="entry name" value="SCI-1-like"/>
</dbReference>
<protein>
    <recommendedName>
        <fullName evidence="4">RNA helicase HEL117</fullName>
    </recommendedName>
</protein>
<dbReference type="AlphaFoldDB" id="A0A2J6SCA2"/>
<feature type="compositionally biased region" description="Basic and acidic residues" evidence="1">
    <location>
        <begin position="129"/>
        <end position="157"/>
    </location>
</feature>
<feature type="region of interest" description="Disordered" evidence="1">
    <location>
        <begin position="110"/>
        <end position="204"/>
    </location>
</feature>
<feature type="compositionally biased region" description="Basic residues" evidence="1">
    <location>
        <begin position="16"/>
        <end position="43"/>
    </location>
</feature>
<evidence type="ECO:0008006" key="4">
    <source>
        <dbReference type="Google" id="ProtNLM"/>
    </source>
</evidence>
<feature type="compositionally biased region" description="Basic and acidic residues" evidence="1">
    <location>
        <begin position="188"/>
        <end position="204"/>
    </location>
</feature>
<organism evidence="2 3">
    <name type="scientific">Hyaloscypha variabilis (strain UAMH 11265 / GT02V1 / F)</name>
    <name type="common">Meliniomyces variabilis</name>
    <dbReference type="NCBI Taxonomy" id="1149755"/>
    <lineage>
        <taxon>Eukaryota</taxon>
        <taxon>Fungi</taxon>
        <taxon>Dikarya</taxon>
        <taxon>Ascomycota</taxon>
        <taxon>Pezizomycotina</taxon>
        <taxon>Leotiomycetes</taxon>
        <taxon>Helotiales</taxon>
        <taxon>Hyaloscyphaceae</taxon>
        <taxon>Hyaloscypha</taxon>
        <taxon>Hyaloscypha variabilis</taxon>
    </lineage>
</organism>